<gene>
    <name evidence="1" type="ORF">FA13DRAFT_29350</name>
</gene>
<organism evidence="1 2">
    <name type="scientific">Coprinellus micaceus</name>
    <name type="common">Glistening ink-cap mushroom</name>
    <name type="synonym">Coprinus micaceus</name>
    <dbReference type="NCBI Taxonomy" id="71717"/>
    <lineage>
        <taxon>Eukaryota</taxon>
        <taxon>Fungi</taxon>
        <taxon>Dikarya</taxon>
        <taxon>Basidiomycota</taxon>
        <taxon>Agaricomycotina</taxon>
        <taxon>Agaricomycetes</taxon>
        <taxon>Agaricomycetidae</taxon>
        <taxon>Agaricales</taxon>
        <taxon>Agaricineae</taxon>
        <taxon>Psathyrellaceae</taxon>
        <taxon>Coprinellus</taxon>
    </lineage>
</organism>
<evidence type="ECO:0008006" key="3">
    <source>
        <dbReference type="Google" id="ProtNLM"/>
    </source>
</evidence>
<reference evidence="1 2" key="1">
    <citation type="journal article" date="2019" name="Nat. Ecol. Evol.">
        <title>Megaphylogeny resolves global patterns of mushroom evolution.</title>
        <authorList>
            <person name="Varga T."/>
            <person name="Krizsan K."/>
            <person name="Foldi C."/>
            <person name="Dima B."/>
            <person name="Sanchez-Garcia M."/>
            <person name="Sanchez-Ramirez S."/>
            <person name="Szollosi G.J."/>
            <person name="Szarkandi J.G."/>
            <person name="Papp V."/>
            <person name="Albert L."/>
            <person name="Andreopoulos W."/>
            <person name="Angelini C."/>
            <person name="Antonin V."/>
            <person name="Barry K.W."/>
            <person name="Bougher N.L."/>
            <person name="Buchanan P."/>
            <person name="Buyck B."/>
            <person name="Bense V."/>
            <person name="Catcheside P."/>
            <person name="Chovatia M."/>
            <person name="Cooper J."/>
            <person name="Damon W."/>
            <person name="Desjardin D."/>
            <person name="Finy P."/>
            <person name="Geml J."/>
            <person name="Haridas S."/>
            <person name="Hughes K."/>
            <person name="Justo A."/>
            <person name="Karasinski D."/>
            <person name="Kautmanova I."/>
            <person name="Kiss B."/>
            <person name="Kocsube S."/>
            <person name="Kotiranta H."/>
            <person name="LaButti K.M."/>
            <person name="Lechner B.E."/>
            <person name="Liimatainen K."/>
            <person name="Lipzen A."/>
            <person name="Lukacs Z."/>
            <person name="Mihaltcheva S."/>
            <person name="Morgado L.N."/>
            <person name="Niskanen T."/>
            <person name="Noordeloos M.E."/>
            <person name="Ohm R.A."/>
            <person name="Ortiz-Santana B."/>
            <person name="Ovrebo C."/>
            <person name="Racz N."/>
            <person name="Riley R."/>
            <person name="Savchenko A."/>
            <person name="Shiryaev A."/>
            <person name="Soop K."/>
            <person name="Spirin V."/>
            <person name="Szebenyi C."/>
            <person name="Tomsovsky M."/>
            <person name="Tulloss R.E."/>
            <person name="Uehling J."/>
            <person name="Grigoriev I.V."/>
            <person name="Vagvolgyi C."/>
            <person name="Papp T."/>
            <person name="Martin F.M."/>
            <person name="Miettinen O."/>
            <person name="Hibbett D.S."/>
            <person name="Nagy L.G."/>
        </authorList>
    </citation>
    <scope>NUCLEOTIDE SEQUENCE [LARGE SCALE GENOMIC DNA]</scope>
    <source>
        <strain evidence="1 2">FP101781</strain>
    </source>
</reference>
<dbReference type="EMBL" id="QPFP01000001">
    <property type="protein sequence ID" value="TEB39808.1"/>
    <property type="molecule type" value="Genomic_DNA"/>
</dbReference>
<proteinExistence type="predicted"/>
<dbReference type="AlphaFoldDB" id="A0A4Y7U182"/>
<dbReference type="Proteomes" id="UP000298030">
    <property type="component" value="Unassembled WGS sequence"/>
</dbReference>
<accession>A0A4Y7U182</accession>
<sequence length="163" mass="18306">MRLIRADNECPPYCIIFTPCTSRISCHDPQEGASERPSDHYNCRWHSVTTRVDQNTGKHVVQCDICGEDIILTVTGDSERLDSHRRGRNCDEAVKRKRKLGVHIPPPIHVAGSGTQSEGTSDVLGEHSPYFGSFMTTPARYHPYYSHSRAPIRNDSTLVLPPH</sequence>
<evidence type="ECO:0000313" key="1">
    <source>
        <dbReference type="EMBL" id="TEB39808.1"/>
    </source>
</evidence>
<protein>
    <recommendedName>
        <fullName evidence="3">BED-type domain-containing protein</fullName>
    </recommendedName>
</protein>
<name>A0A4Y7U182_COPMI</name>
<keyword evidence="2" id="KW-1185">Reference proteome</keyword>
<evidence type="ECO:0000313" key="2">
    <source>
        <dbReference type="Proteomes" id="UP000298030"/>
    </source>
</evidence>
<comment type="caution">
    <text evidence="1">The sequence shown here is derived from an EMBL/GenBank/DDBJ whole genome shotgun (WGS) entry which is preliminary data.</text>
</comment>
<dbReference type="OrthoDB" id="2765372at2759"/>